<proteinExistence type="predicted"/>
<dbReference type="EMBL" id="MSCH01000003">
    <property type="protein sequence ID" value="PQJ53186.1"/>
    <property type="molecule type" value="Genomic_DNA"/>
</dbReference>
<organism evidence="3 4">
    <name type="scientific">Psychrosphaera saromensis</name>
    <dbReference type="NCBI Taxonomy" id="716813"/>
    <lineage>
        <taxon>Bacteria</taxon>
        <taxon>Pseudomonadati</taxon>
        <taxon>Pseudomonadota</taxon>
        <taxon>Gammaproteobacteria</taxon>
        <taxon>Alteromonadales</taxon>
        <taxon>Pseudoalteromonadaceae</taxon>
        <taxon>Psychrosphaera</taxon>
    </lineage>
</organism>
<dbReference type="InterPro" id="IPR036641">
    <property type="entry name" value="HPT_dom_sf"/>
</dbReference>
<feature type="domain" description="HPt" evidence="2">
    <location>
        <begin position="26"/>
        <end position="116"/>
    </location>
</feature>
<dbReference type="GO" id="GO:0004672">
    <property type="term" value="F:protein kinase activity"/>
    <property type="evidence" value="ECO:0007669"/>
    <property type="project" value="UniProtKB-ARBA"/>
</dbReference>
<evidence type="ECO:0000256" key="1">
    <source>
        <dbReference type="ARBA" id="ARBA00023012"/>
    </source>
</evidence>
<dbReference type="SUPFAM" id="SSF47226">
    <property type="entry name" value="Histidine-containing phosphotransfer domain, HPT domain"/>
    <property type="match status" value="1"/>
</dbReference>
<dbReference type="GO" id="GO:0000160">
    <property type="term" value="P:phosphorelay signal transduction system"/>
    <property type="evidence" value="ECO:0007669"/>
    <property type="project" value="UniProtKB-KW"/>
</dbReference>
<evidence type="ECO:0000259" key="2">
    <source>
        <dbReference type="Pfam" id="PF01627"/>
    </source>
</evidence>
<dbReference type="Pfam" id="PF01627">
    <property type="entry name" value="Hpt"/>
    <property type="match status" value="1"/>
</dbReference>
<gene>
    <name evidence="3" type="ORF">BTO11_05570</name>
</gene>
<comment type="caution">
    <text evidence="3">The sequence shown here is derived from an EMBL/GenBank/DDBJ whole genome shotgun (WGS) entry which is preliminary data.</text>
</comment>
<accession>A0A2S7UT75</accession>
<dbReference type="InterPro" id="IPR008207">
    <property type="entry name" value="Sig_transdc_His_kin_Hpt_dom"/>
</dbReference>
<dbReference type="OrthoDB" id="9131849at2"/>
<keyword evidence="4" id="KW-1185">Reference proteome</keyword>
<evidence type="ECO:0000313" key="3">
    <source>
        <dbReference type="EMBL" id="PQJ53186.1"/>
    </source>
</evidence>
<dbReference type="AlphaFoldDB" id="A0A2S7UT75"/>
<evidence type="ECO:0000313" key="4">
    <source>
        <dbReference type="Proteomes" id="UP000239007"/>
    </source>
</evidence>
<keyword evidence="1" id="KW-0902">Two-component regulatory system</keyword>
<dbReference type="Gene3D" id="1.20.120.160">
    <property type="entry name" value="HPT domain"/>
    <property type="match status" value="1"/>
</dbReference>
<reference evidence="3 4" key="1">
    <citation type="submission" date="2016-12" db="EMBL/GenBank/DDBJ databases">
        <title>Diversity of luminous bacteria.</title>
        <authorList>
            <person name="Yoshizawa S."/>
            <person name="Kogure K."/>
        </authorList>
    </citation>
    <scope>NUCLEOTIDE SEQUENCE [LARGE SCALE GENOMIC DNA]</scope>
    <source>
        <strain evidence="3 4">SA4-48</strain>
    </source>
</reference>
<sequence length="117" mass="13335">MKSTKFIDISELEDIFGEMDNSETCETVESLQADFILKLSVLTNCVEQNDISTFKLNAHSLKSNCCYLGATELNQNSYQLELTTSFKDDNFSSNWATFKNTFDSTMSEIQETIEQLK</sequence>
<protein>
    <recommendedName>
        <fullName evidence="2">HPt domain-containing protein</fullName>
    </recommendedName>
</protein>
<name>A0A2S7UT75_9GAMM</name>
<dbReference type="RefSeq" id="WP_105051664.1">
    <property type="nucleotide sequence ID" value="NZ_BMYG01000003.1"/>
</dbReference>
<dbReference type="Proteomes" id="UP000239007">
    <property type="component" value="Unassembled WGS sequence"/>
</dbReference>